<feature type="transmembrane region" description="Helical" evidence="18">
    <location>
        <begin position="104"/>
        <end position="123"/>
    </location>
</feature>
<evidence type="ECO:0000256" key="11">
    <source>
        <dbReference type="ARBA" id="ARBA00022982"/>
    </source>
</evidence>
<dbReference type="EC" id="7.1.1.2" evidence="4 18"/>
<dbReference type="InterPro" id="IPR001750">
    <property type="entry name" value="ND/Mrp_TM"/>
</dbReference>
<evidence type="ECO:0000256" key="3">
    <source>
        <dbReference type="ARBA" id="ARBA00007012"/>
    </source>
</evidence>
<evidence type="ECO:0000256" key="7">
    <source>
        <dbReference type="ARBA" id="ARBA00022660"/>
    </source>
</evidence>
<dbReference type="GO" id="GO:0006120">
    <property type="term" value="P:mitochondrial electron transport, NADH to ubiquinone"/>
    <property type="evidence" value="ECO:0007669"/>
    <property type="project" value="InterPro"/>
</dbReference>
<comment type="similarity">
    <text evidence="3 18">Belongs to the complex I subunit 2 family.</text>
</comment>
<dbReference type="Pfam" id="PF00361">
    <property type="entry name" value="Proton_antipo_M"/>
    <property type="match status" value="1"/>
</dbReference>
<comment type="function">
    <text evidence="18">Core subunit of the mitochondrial membrane respiratory chain NADH dehydrogenase (Complex I) which catalyzes electron transfer from NADH through the respiratory chain, using ubiquinone as an electron acceptor. Essential for the catalytic activity and assembly of complex I.</text>
</comment>
<sequence length="351" mass="40517">MKVLVLFFSVKNLYKILFLTSLMAGTFISVSSTSWMGMWIGLEINLLSIIPLMSSKNNIMSNEASLKYFITQAMASTLLLFAVLIMMISSFFNNFISANELSSMILNTSLLTKIGAAPFHFWFPEVMEGLQWTNCFILLTWQKFAPMVLLMYNVNSLMFISIIIIISMLISGIMGINQSSLRKIMAYSSINHIAWMLSSLMFMEKIWVYYFVIYSFITINLLLIFNLYKTFFINQLFNSMKTNTLMKILFSMNFMSMGGLPPFLGFFPKWLTIQVMINNEMFILTFLMTIMTLLTLYFYMRLAFSAFLLHSNENNFEINIAASINSNKFIMVMNLIQLTSLLVCPILFNIL</sequence>
<proteinExistence type="inferred from homology"/>
<evidence type="ECO:0000256" key="12">
    <source>
        <dbReference type="ARBA" id="ARBA00022989"/>
    </source>
</evidence>
<evidence type="ECO:0000256" key="9">
    <source>
        <dbReference type="ARBA" id="ARBA00022792"/>
    </source>
</evidence>
<keyword evidence="9 18" id="KW-0999">Mitochondrion inner membrane</keyword>
<comment type="catalytic activity">
    <reaction evidence="17 18">
        <text>a ubiquinone + NADH + 5 H(+)(in) = a ubiquinol + NAD(+) + 4 H(+)(out)</text>
        <dbReference type="Rhea" id="RHEA:29091"/>
        <dbReference type="Rhea" id="RHEA-COMP:9565"/>
        <dbReference type="Rhea" id="RHEA-COMP:9566"/>
        <dbReference type="ChEBI" id="CHEBI:15378"/>
        <dbReference type="ChEBI" id="CHEBI:16389"/>
        <dbReference type="ChEBI" id="CHEBI:17976"/>
        <dbReference type="ChEBI" id="CHEBI:57540"/>
        <dbReference type="ChEBI" id="CHEBI:57945"/>
        <dbReference type="EC" id="7.1.1.2"/>
    </reaction>
</comment>
<reference evidence="20" key="2">
    <citation type="journal article" date="2012" name="Mol. Phylogenet. Evol.">
        <title>Phylogenetically informative rearrangements in mitochondrial genomes of Coleoptera, and monophyly of aquatic elateriform beetles (Dryopoidea).</title>
        <authorList>
            <person name="Timmermans M.J."/>
            <person name="Vogler A.P."/>
        </authorList>
    </citation>
    <scope>NUCLEOTIDE SEQUENCE</scope>
</reference>
<keyword evidence="7 18" id="KW-0679">Respiratory chain</keyword>
<keyword evidence="8 18" id="KW-0812">Transmembrane</keyword>
<name>H6W8J3_9COLE</name>
<keyword evidence="16 18" id="KW-0472">Membrane</keyword>
<keyword evidence="11 18" id="KW-0249">Electron transport</keyword>
<keyword evidence="6" id="KW-0813">Transport</keyword>
<accession>H6W8J3</accession>
<dbReference type="PANTHER" id="PTHR46552">
    <property type="entry name" value="NADH-UBIQUINONE OXIDOREDUCTASE CHAIN 2"/>
    <property type="match status" value="1"/>
</dbReference>
<evidence type="ECO:0000256" key="18">
    <source>
        <dbReference type="RuleBase" id="RU003403"/>
    </source>
</evidence>
<keyword evidence="13 18" id="KW-0520">NAD</keyword>
<evidence type="ECO:0000256" key="4">
    <source>
        <dbReference type="ARBA" id="ARBA00012944"/>
    </source>
</evidence>
<feature type="domain" description="NADH:quinone oxidoreductase/Mrp antiporter transmembrane" evidence="19">
    <location>
        <begin position="32"/>
        <end position="295"/>
    </location>
</feature>
<dbReference type="AlphaFoldDB" id="H6W8J3"/>
<evidence type="ECO:0000313" key="20">
    <source>
        <dbReference type="EMBL" id="AEZ55640.1"/>
    </source>
</evidence>
<feature type="transmembrane region" description="Helical" evidence="18">
    <location>
        <begin position="12"/>
        <end position="30"/>
    </location>
</feature>
<evidence type="ECO:0000256" key="16">
    <source>
        <dbReference type="ARBA" id="ARBA00023136"/>
    </source>
</evidence>
<geneLocation type="mitochondrion" evidence="20"/>
<evidence type="ECO:0000256" key="13">
    <source>
        <dbReference type="ARBA" id="ARBA00023027"/>
    </source>
</evidence>
<evidence type="ECO:0000256" key="2">
    <source>
        <dbReference type="ARBA" id="ARBA00004448"/>
    </source>
</evidence>
<evidence type="ECO:0000256" key="15">
    <source>
        <dbReference type="ARBA" id="ARBA00023128"/>
    </source>
</evidence>
<keyword evidence="10 18" id="KW-1278">Translocase</keyword>
<evidence type="ECO:0000256" key="10">
    <source>
        <dbReference type="ARBA" id="ARBA00022967"/>
    </source>
</evidence>
<feature type="transmembrane region" description="Helical" evidence="18">
    <location>
        <begin position="66"/>
        <end position="92"/>
    </location>
</feature>
<protein>
    <recommendedName>
        <fullName evidence="5 18">NADH-ubiquinone oxidoreductase chain 2</fullName>
        <ecNumber evidence="4 18">7.1.1.2</ecNumber>
    </recommendedName>
</protein>
<dbReference type="PRINTS" id="PR01436">
    <property type="entry name" value="NADHDHGNASE2"/>
</dbReference>
<feature type="transmembrane region" description="Helical" evidence="18">
    <location>
        <begin position="158"/>
        <end position="177"/>
    </location>
</feature>
<organism evidence="20">
    <name type="scientific">Limnichidae sp. MJTNT-2012</name>
    <dbReference type="NCBI Taxonomy" id="1131603"/>
    <lineage>
        <taxon>Eukaryota</taxon>
        <taxon>Metazoa</taxon>
        <taxon>Ecdysozoa</taxon>
        <taxon>Arthropoda</taxon>
        <taxon>Hexapoda</taxon>
        <taxon>Insecta</taxon>
        <taxon>Pterygota</taxon>
        <taxon>Neoptera</taxon>
        <taxon>Endopterygota</taxon>
        <taxon>Coleoptera</taxon>
        <taxon>Polyphaga</taxon>
        <taxon>Elateriformia</taxon>
        <taxon>Byrrhoidea</taxon>
        <taxon>Limnichidae</taxon>
    </lineage>
</organism>
<evidence type="ECO:0000256" key="8">
    <source>
        <dbReference type="ARBA" id="ARBA00022692"/>
    </source>
</evidence>
<dbReference type="GO" id="GO:0008137">
    <property type="term" value="F:NADH dehydrogenase (ubiquinone) activity"/>
    <property type="evidence" value="ECO:0007669"/>
    <property type="project" value="UniProtKB-EC"/>
</dbReference>
<feature type="transmembrane region" description="Helical" evidence="18">
    <location>
        <begin position="248"/>
        <end position="270"/>
    </location>
</feature>
<evidence type="ECO:0000259" key="19">
    <source>
        <dbReference type="Pfam" id="PF00361"/>
    </source>
</evidence>
<dbReference type="GO" id="GO:0005743">
    <property type="term" value="C:mitochondrial inner membrane"/>
    <property type="evidence" value="ECO:0007669"/>
    <property type="project" value="UniProtKB-SubCell"/>
</dbReference>
<dbReference type="InterPro" id="IPR050175">
    <property type="entry name" value="Complex_I_Subunit_2"/>
</dbReference>
<gene>
    <name evidence="20" type="primary">ND2</name>
</gene>
<feature type="transmembrane region" description="Helical" evidence="18">
    <location>
        <begin position="282"/>
        <end position="309"/>
    </location>
</feature>
<dbReference type="EMBL" id="JQ034416">
    <property type="protein sequence ID" value="AEZ55640.1"/>
    <property type="molecule type" value="Genomic_DNA"/>
</dbReference>
<keyword evidence="15 18" id="KW-0496">Mitochondrion</keyword>
<dbReference type="PANTHER" id="PTHR46552:SF1">
    <property type="entry name" value="NADH-UBIQUINONE OXIDOREDUCTASE CHAIN 2"/>
    <property type="match status" value="1"/>
</dbReference>
<evidence type="ECO:0000256" key="1">
    <source>
        <dbReference type="ARBA" id="ARBA00003257"/>
    </source>
</evidence>
<evidence type="ECO:0000256" key="14">
    <source>
        <dbReference type="ARBA" id="ARBA00023075"/>
    </source>
</evidence>
<comment type="subcellular location">
    <subcellularLocation>
        <location evidence="2 18">Mitochondrion inner membrane</location>
        <topology evidence="2 18">Multi-pass membrane protein</topology>
    </subcellularLocation>
</comment>
<feature type="transmembrane region" description="Helical" evidence="18">
    <location>
        <begin position="329"/>
        <end position="348"/>
    </location>
</feature>
<keyword evidence="14 18" id="KW-0830">Ubiquinone</keyword>
<comment type="function">
    <text evidence="1">Core subunit of the mitochondrial membrane respiratory chain NADH dehydrogenase (Complex I) that is believed to belong to the minimal assembly required for catalysis. Complex I functions in the transfer of electrons from NADH to the respiratory chain. The immediate electron acceptor for the enzyme is believed to be ubiquinone.</text>
</comment>
<keyword evidence="12 18" id="KW-1133">Transmembrane helix</keyword>
<reference evidence="20" key="1">
    <citation type="submission" date="2011-11" db="EMBL/GenBank/DDBJ databases">
        <authorList>
            <person name="Timmermans M.J.T.N."/>
            <person name="Vogler A.P."/>
        </authorList>
    </citation>
    <scope>NUCLEOTIDE SEQUENCE</scope>
</reference>
<evidence type="ECO:0000256" key="5">
    <source>
        <dbReference type="ARBA" id="ARBA00021008"/>
    </source>
</evidence>
<evidence type="ECO:0000256" key="17">
    <source>
        <dbReference type="ARBA" id="ARBA00049551"/>
    </source>
</evidence>
<evidence type="ECO:0000256" key="6">
    <source>
        <dbReference type="ARBA" id="ARBA00022448"/>
    </source>
</evidence>
<dbReference type="InterPro" id="IPR003917">
    <property type="entry name" value="NADH_UbQ_OxRdtase_chain2"/>
</dbReference>
<feature type="transmembrane region" description="Helical" evidence="18">
    <location>
        <begin position="208"/>
        <end position="228"/>
    </location>
</feature>